<dbReference type="InterPro" id="IPR028087">
    <property type="entry name" value="Tad_N"/>
</dbReference>
<evidence type="ECO:0000313" key="4">
    <source>
        <dbReference type="Proteomes" id="UP000215086"/>
    </source>
</evidence>
<name>A0A286RJK1_9BACT</name>
<protein>
    <recommendedName>
        <fullName evidence="2">Putative Flp pilus-assembly TadG-like N-terminal domain-containing protein</fullName>
    </recommendedName>
</protein>
<dbReference type="Pfam" id="PF13400">
    <property type="entry name" value="Tad"/>
    <property type="match status" value="1"/>
</dbReference>
<keyword evidence="1" id="KW-1133">Transmembrane helix</keyword>
<keyword evidence="1" id="KW-0812">Transmembrane</keyword>
<sequence>MRNLLLKRIFLPFSRRSKTSLAGRRGFATLWLILTLPIFLILFGFVVELGHLWLARVELENALEAAARAAVKAWGDAGGGSTYIPRQIGVAYAAANHVRGLPLAIAPNYDPTPDPSNPNENLTCCVQPGDPVGGVSPEGNLVFGAVIRDPNATCPIVFDANKRPGCSPGTVLIDATAQGPGNLAQDNAWGIVFRASPDLPAGLTIQSVTIDLQAGGGSGQFDFTSAPPALSDNLPAPIIPCHNDVEGFPNPSSQIVFSPTSGLSPTLTINFYPDPISGDLGFEPGDRIRFGARTTGVSNGSGQDDGDGIGRDGVRVTIVFAINGSPLPPVSAVFYDNTESSNNCQATCPVHPSGIDDLPCPPASAPNNNGQSYAIISGGSGSGEFAVRAQAVLAVPSPICSLFGLKMPRYRVSAHTIAVYQCGSKAIRLQRVDEYKCSD</sequence>
<keyword evidence="4" id="KW-1185">Reference proteome</keyword>
<evidence type="ECO:0000313" key="3">
    <source>
        <dbReference type="EMBL" id="ASV76092.1"/>
    </source>
</evidence>
<dbReference type="RefSeq" id="WP_157732109.1">
    <property type="nucleotide sequence ID" value="NZ_CP018477.1"/>
</dbReference>
<reference evidence="3 4" key="1">
    <citation type="journal article" name="Front. Microbiol.">
        <title>Sugar Metabolism of the First Thermophilic Planctomycete Thermogutta terrifontis: Comparative Genomic and Transcriptomic Approaches.</title>
        <authorList>
            <person name="Elcheninov A.G."/>
            <person name="Menzel P."/>
            <person name="Gudbergsdottir S.R."/>
            <person name="Slesarev A.I."/>
            <person name="Kadnikov V.V."/>
            <person name="Krogh A."/>
            <person name="Bonch-Osmolovskaya E.A."/>
            <person name="Peng X."/>
            <person name="Kublanov I.V."/>
        </authorList>
    </citation>
    <scope>NUCLEOTIDE SEQUENCE [LARGE SCALE GENOMIC DNA]</scope>
    <source>
        <strain evidence="3 4">R1</strain>
    </source>
</reference>
<feature type="transmembrane region" description="Helical" evidence="1">
    <location>
        <begin position="26"/>
        <end position="47"/>
    </location>
</feature>
<accession>A0A286RJK1</accession>
<dbReference type="EMBL" id="CP018477">
    <property type="protein sequence ID" value="ASV76092.1"/>
    <property type="molecule type" value="Genomic_DNA"/>
</dbReference>
<dbReference type="OrthoDB" id="268041at2"/>
<evidence type="ECO:0000259" key="2">
    <source>
        <dbReference type="Pfam" id="PF13400"/>
    </source>
</evidence>
<proteinExistence type="predicted"/>
<keyword evidence="1" id="KW-0472">Membrane</keyword>
<gene>
    <name evidence="3" type="ORF">THTE_3490</name>
</gene>
<dbReference type="Proteomes" id="UP000215086">
    <property type="component" value="Chromosome"/>
</dbReference>
<feature type="domain" description="Putative Flp pilus-assembly TadG-like N-terminal" evidence="2">
    <location>
        <begin position="26"/>
        <end position="71"/>
    </location>
</feature>
<evidence type="ECO:0000256" key="1">
    <source>
        <dbReference type="SAM" id="Phobius"/>
    </source>
</evidence>
<dbReference type="AlphaFoldDB" id="A0A286RJK1"/>
<dbReference type="KEGG" id="ttf:THTE_3490"/>
<organism evidence="3 4">
    <name type="scientific">Thermogutta terrifontis</name>
    <dbReference type="NCBI Taxonomy" id="1331910"/>
    <lineage>
        <taxon>Bacteria</taxon>
        <taxon>Pseudomonadati</taxon>
        <taxon>Planctomycetota</taxon>
        <taxon>Planctomycetia</taxon>
        <taxon>Pirellulales</taxon>
        <taxon>Thermoguttaceae</taxon>
        <taxon>Thermogutta</taxon>
    </lineage>
</organism>